<dbReference type="KEGG" id="ppsc:EHS13_21380"/>
<dbReference type="Pfam" id="PF17935">
    <property type="entry name" value="TetR_C_27"/>
    <property type="match status" value="1"/>
</dbReference>
<gene>
    <name evidence="6" type="ORF">EHS13_21380</name>
</gene>
<organism evidence="6 7">
    <name type="scientific">Paenibacillus psychroresistens</name>
    <dbReference type="NCBI Taxonomy" id="1778678"/>
    <lineage>
        <taxon>Bacteria</taxon>
        <taxon>Bacillati</taxon>
        <taxon>Bacillota</taxon>
        <taxon>Bacilli</taxon>
        <taxon>Bacillales</taxon>
        <taxon>Paenibacillaceae</taxon>
        <taxon>Paenibacillus</taxon>
    </lineage>
</organism>
<evidence type="ECO:0000313" key="6">
    <source>
        <dbReference type="EMBL" id="QGQ97253.1"/>
    </source>
</evidence>
<dbReference type="AlphaFoldDB" id="A0A6B8RP23"/>
<dbReference type="InterPro" id="IPR009057">
    <property type="entry name" value="Homeodomain-like_sf"/>
</dbReference>
<dbReference type="GO" id="GO:0000976">
    <property type="term" value="F:transcription cis-regulatory region binding"/>
    <property type="evidence" value="ECO:0007669"/>
    <property type="project" value="TreeGrafter"/>
</dbReference>
<name>A0A6B8RP23_9BACL</name>
<reference evidence="7" key="1">
    <citation type="submission" date="2018-11" db="EMBL/GenBank/DDBJ databases">
        <title>Complete genome sequence of Paenibacillus sp. ML311-T8.</title>
        <authorList>
            <person name="Nam Y.-D."/>
            <person name="Kang J."/>
            <person name="Chung W.-H."/>
            <person name="Park Y.S."/>
        </authorList>
    </citation>
    <scope>NUCLEOTIDE SEQUENCE [LARGE SCALE GENOMIC DNA]</scope>
    <source>
        <strain evidence="7">ML311-T8</strain>
    </source>
</reference>
<dbReference type="Gene3D" id="1.10.357.10">
    <property type="entry name" value="Tetracycline Repressor, domain 2"/>
    <property type="match status" value="1"/>
</dbReference>
<dbReference type="SUPFAM" id="SSF46689">
    <property type="entry name" value="Homeodomain-like"/>
    <property type="match status" value="1"/>
</dbReference>
<proteinExistence type="predicted"/>
<protein>
    <submittedName>
        <fullName evidence="6">TetR/AcrR family transcriptional regulator</fullName>
    </submittedName>
</protein>
<evidence type="ECO:0000256" key="3">
    <source>
        <dbReference type="ARBA" id="ARBA00023163"/>
    </source>
</evidence>
<dbReference type="InterPro" id="IPR041478">
    <property type="entry name" value="TetR_C_27"/>
</dbReference>
<keyword evidence="3" id="KW-0804">Transcription</keyword>
<dbReference type="OrthoDB" id="9809772at2"/>
<dbReference type="GO" id="GO:0003700">
    <property type="term" value="F:DNA-binding transcription factor activity"/>
    <property type="evidence" value="ECO:0007669"/>
    <property type="project" value="TreeGrafter"/>
</dbReference>
<dbReference type="EMBL" id="CP034235">
    <property type="protein sequence ID" value="QGQ97253.1"/>
    <property type="molecule type" value="Genomic_DNA"/>
</dbReference>
<dbReference type="Proteomes" id="UP000426246">
    <property type="component" value="Chromosome"/>
</dbReference>
<dbReference type="InterPro" id="IPR050109">
    <property type="entry name" value="HTH-type_TetR-like_transc_reg"/>
</dbReference>
<keyword evidence="2 4" id="KW-0238">DNA-binding</keyword>
<dbReference type="RefSeq" id="WP_155702355.1">
    <property type="nucleotide sequence ID" value="NZ_CP034235.1"/>
</dbReference>
<dbReference type="InterPro" id="IPR036271">
    <property type="entry name" value="Tet_transcr_reg_TetR-rel_C_sf"/>
</dbReference>
<evidence type="ECO:0000313" key="7">
    <source>
        <dbReference type="Proteomes" id="UP000426246"/>
    </source>
</evidence>
<dbReference type="SUPFAM" id="SSF48498">
    <property type="entry name" value="Tetracyclin repressor-like, C-terminal domain"/>
    <property type="match status" value="1"/>
</dbReference>
<keyword evidence="1" id="KW-0805">Transcription regulation</keyword>
<evidence type="ECO:0000256" key="2">
    <source>
        <dbReference type="ARBA" id="ARBA00023125"/>
    </source>
</evidence>
<dbReference type="PANTHER" id="PTHR30055:SF151">
    <property type="entry name" value="TRANSCRIPTIONAL REGULATORY PROTEIN"/>
    <property type="match status" value="1"/>
</dbReference>
<feature type="DNA-binding region" description="H-T-H motif" evidence="4">
    <location>
        <begin position="28"/>
        <end position="47"/>
    </location>
</feature>
<evidence type="ECO:0000256" key="1">
    <source>
        <dbReference type="ARBA" id="ARBA00023015"/>
    </source>
</evidence>
<keyword evidence="7" id="KW-1185">Reference proteome</keyword>
<dbReference type="PANTHER" id="PTHR30055">
    <property type="entry name" value="HTH-TYPE TRANSCRIPTIONAL REGULATOR RUTR"/>
    <property type="match status" value="1"/>
</dbReference>
<dbReference type="Pfam" id="PF00440">
    <property type="entry name" value="TetR_N"/>
    <property type="match status" value="1"/>
</dbReference>
<dbReference type="PROSITE" id="PS50977">
    <property type="entry name" value="HTH_TETR_2"/>
    <property type="match status" value="1"/>
</dbReference>
<feature type="domain" description="HTH tetR-type" evidence="5">
    <location>
        <begin position="5"/>
        <end position="65"/>
    </location>
</feature>
<sequence>MADFPLSKEIILDKAEEVLRRFGPAKANLLDVARALNVSHAAIYKYYSSKTALRDAVTERWLDRITEPMNAIISLNLPPEVKLFQLVEHLIKSKQQSSLADPEMFATYATLASEAREVLELHLTHIVDLLTLTIEHGITAGTFNGIEPRETAQAILIATSRFHHPSHAQDWLNPEIHYSFNVVWNLLMKGLTQRS</sequence>
<dbReference type="InterPro" id="IPR001647">
    <property type="entry name" value="HTH_TetR"/>
</dbReference>
<evidence type="ECO:0000256" key="4">
    <source>
        <dbReference type="PROSITE-ProRule" id="PRU00335"/>
    </source>
</evidence>
<accession>A0A6B8RP23</accession>
<evidence type="ECO:0000259" key="5">
    <source>
        <dbReference type="PROSITE" id="PS50977"/>
    </source>
</evidence>